<dbReference type="Pfam" id="PF06580">
    <property type="entry name" value="His_kinase"/>
    <property type="match status" value="1"/>
</dbReference>
<dbReference type="Proteomes" id="UP000029585">
    <property type="component" value="Unassembled WGS sequence"/>
</dbReference>
<feature type="domain" description="PocR" evidence="14">
    <location>
        <begin position="9"/>
        <end position="169"/>
    </location>
</feature>
<comment type="subcellular location">
    <subcellularLocation>
        <location evidence="1">Cell membrane</location>
        <topology evidence="1">Multi-pass membrane protein</topology>
    </subcellularLocation>
</comment>
<keyword evidence="12" id="KW-0175">Coiled coil</keyword>
<keyword evidence="9" id="KW-1133">Transmembrane helix</keyword>
<dbReference type="InterPro" id="IPR010559">
    <property type="entry name" value="Sig_transdc_His_kin_internal"/>
</dbReference>
<evidence type="ECO:0000256" key="10">
    <source>
        <dbReference type="ARBA" id="ARBA00023012"/>
    </source>
</evidence>
<keyword evidence="5" id="KW-0812">Transmembrane</keyword>
<dbReference type="GO" id="GO:0005886">
    <property type="term" value="C:plasma membrane"/>
    <property type="evidence" value="ECO:0007669"/>
    <property type="project" value="UniProtKB-SubCell"/>
</dbReference>
<feature type="coiled-coil region" evidence="12">
    <location>
        <begin position="180"/>
        <end position="207"/>
    </location>
</feature>
<keyword evidence="10" id="KW-0902">Two-component regulatory system</keyword>
<protein>
    <recommendedName>
        <fullName evidence="17">PocR domain-containing protein</fullName>
    </recommendedName>
</protein>
<dbReference type="GO" id="GO:0005524">
    <property type="term" value="F:ATP binding"/>
    <property type="evidence" value="ECO:0007669"/>
    <property type="project" value="UniProtKB-KW"/>
</dbReference>
<evidence type="ECO:0000256" key="11">
    <source>
        <dbReference type="ARBA" id="ARBA00023136"/>
    </source>
</evidence>
<dbReference type="InterPro" id="IPR050640">
    <property type="entry name" value="Bact_2-comp_sensor_kinase"/>
</dbReference>
<evidence type="ECO:0000313" key="15">
    <source>
        <dbReference type="EMBL" id="KGF56320.1"/>
    </source>
</evidence>
<keyword evidence="16" id="KW-1185">Reference proteome</keyword>
<keyword evidence="8" id="KW-0067">ATP-binding</keyword>
<dbReference type="EMBL" id="ADLO01000044">
    <property type="protein sequence ID" value="KGF56320.1"/>
    <property type="molecule type" value="Genomic_DNA"/>
</dbReference>
<dbReference type="RefSeq" id="WP_044939751.1">
    <property type="nucleotide sequence ID" value="NZ_KN174162.1"/>
</dbReference>
<evidence type="ECO:0000259" key="14">
    <source>
        <dbReference type="Pfam" id="PF10114"/>
    </source>
</evidence>
<dbReference type="Pfam" id="PF10114">
    <property type="entry name" value="PocR"/>
    <property type="match status" value="1"/>
</dbReference>
<gene>
    <name evidence="15" type="ORF">HMPREF9460_01143</name>
</gene>
<keyword evidence="6" id="KW-0547">Nucleotide-binding</keyword>
<evidence type="ECO:0000256" key="1">
    <source>
        <dbReference type="ARBA" id="ARBA00004651"/>
    </source>
</evidence>
<evidence type="ECO:0000256" key="6">
    <source>
        <dbReference type="ARBA" id="ARBA00022741"/>
    </source>
</evidence>
<evidence type="ECO:0000256" key="4">
    <source>
        <dbReference type="ARBA" id="ARBA00022679"/>
    </source>
</evidence>
<organism evidence="15 16">
    <name type="scientific">Flavonifractor plautii 1_3_50AFAA</name>
    <dbReference type="NCBI Taxonomy" id="742738"/>
    <lineage>
        <taxon>Bacteria</taxon>
        <taxon>Bacillati</taxon>
        <taxon>Bacillota</taxon>
        <taxon>Clostridia</taxon>
        <taxon>Eubacteriales</taxon>
        <taxon>Oscillospiraceae</taxon>
        <taxon>Flavonifractor</taxon>
    </lineage>
</organism>
<evidence type="ECO:0000256" key="12">
    <source>
        <dbReference type="SAM" id="Coils"/>
    </source>
</evidence>
<name>A0A096BB84_FLAPL</name>
<dbReference type="eggNOG" id="COG2972">
    <property type="taxonomic scope" value="Bacteria"/>
</dbReference>
<evidence type="ECO:0000256" key="3">
    <source>
        <dbReference type="ARBA" id="ARBA00022553"/>
    </source>
</evidence>
<dbReference type="PANTHER" id="PTHR34220:SF11">
    <property type="entry name" value="SENSOR PROTEIN KINASE HPTS"/>
    <property type="match status" value="1"/>
</dbReference>
<evidence type="ECO:0008006" key="17">
    <source>
        <dbReference type="Google" id="ProtNLM"/>
    </source>
</evidence>
<evidence type="ECO:0000313" key="16">
    <source>
        <dbReference type="Proteomes" id="UP000029585"/>
    </source>
</evidence>
<evidence type="ECO:0000256" key="7">
    <source>
        <dbReference type="ARBA" id="ARBA00022777"/>
    </source>
</evidence>
<accession>A0A096BB84</accession>
<dbReference type="PANTHER" id="PTHR34220">
    <property type="entry name" value="SENSOR HISTIDINE KINASE YPDA"/>
    <property type="match status" value="1"/>
</dbReference>
<evidence type="ECO:0000256" key="2">
    <source>
        <dbReference type="ARBA" id="ARBA00022475"/>
    </source>
</evidence>
<sequence>MEDARKLSDFIDLDLLQNIQDNCSKAMGLAFITVDYKGIPITKYSGFTSHCMLGRQAKGFAEMCEQCDAHGGLHAAITGQPYIYRCHADLVDFAVPLIVNGSYMGAVLGGQVRLQEESERELEHILPQRPNWKRDKEWEEAYQKLEVVTYEKVEASVKLLRDIIVTFVERRTGKGADGVLREKEKQLSEERAARLDLEKQVQKQESNTARRRTELHYFFFVMNIISKLAYEEKAAKTEAVSYDFADMMRYAAGAEQKISTIGEELNYIGALLRIRKAWVRDKLAYTISVPEQYHQVSCPFMVLQPIVECALEGAETEAAEPRKLDFYAEEENGRLLFQILSNDTSRSVEEVTEELSGAAEEGYFHTGGVDRLLKQTLGGGYRLMVNRRRDGRAGAAVSFYLPLERNG</sequence>
<dbReference type="eggNOG" id="COG4936">
    <property type="taxonomic scope" value="Bacteria"/>
</dbReference>
<dbReference type="GO" id="GO:0000155">
    <property type="term" value="F:phosphorelay sensor kinase activity"/>
    <property type="evidence" value="ECO:0007669"/>
    <property type="project" value="InterPro"/>
</dbReference>
<feature type="domain" description="Signal transduction histidine kinase internal region" evidence="13">
    <location>
        <begin position="214"/>
        <end position="282"/>
    </location>
</feature>
<evidence type="ECO:0000256" key="9">
    <source>
        <dbReference type="ARBA" id="ARBA00022989"/>
    </source>
</evidence>
<evidence type="ECO:0000259" key="13">
    <source>
        <dbReference type="Pfam" id="PF06580"/>
    </source>
</evidence>
<dbReference type="PATRIC" id="fig|742738.3.peg.1186"/>
<keyword evidence="4" id="KW-0808">Transferase</keyword>
<dbReference type="InterPro" id="IPR018771">
    <property type="entry name" value="PocR_dom"/>
</dbReference>
<keyword evidence="2" id="KW-1003">Cell membrane</keyword>
<evidence type="ECO:0000256" key="8">
    <source>
        <dbReference type="ARBA" id="ARBA00022840"/>
    </source>
</evidence>
<keyword evidence="11" id="KW-0472">Membrane</keyword>
<proteinExistence type="predicted"/>
<reference evidence="15 16" key="1">
    <citation type="submission" date="2011-08" db="EMBL/GenBank/DDBJ databases">
        <title>The Genome Sequence of Clostridium orbiscindens 1_3_50AFAA.</title>
        <authorList>
            <consortium name="The Broad Institute Genome Sequencing Platform"/>
            <person name="Earl A."/>
            <person name="Ward D."/>
            <person name="Feldgarden M."/>
            <person name="Gevers D."/>
            <person name="Daigneault M."/>
            <person name="Strauss J."/>
            <person name="Allen-Vercoe E."/>
            <person name="Young S.K."/>
            <person name="Zeng Q."/>
            <person name="Gargeya S."/>
            <person name="Fitzgerald M."/>
            <person name="Haas B."/>
            <person name="Abouelleil A."/>
            <person name="Alvarado L."/>
            <person name="Arachchi H.M."/>
            <person name="Berlin A."/>
            <person name="Brown A."/>
            <person name="Chapman S.B."/>
            <person name="Chen Z."/>
            <person name="Dunbar C."/>
            <person name="Freedman E."/>
            <person name="Gearin G."/>
            <person name="Gellesch M."/>
            <person name="Goldberg J."/>
            <person name="Griggs A."/>
            <person name="Gujja S."/>
            <person name="Heiman D."/>
            <person name="Howarth C."/>
            <person name="Larson L."/>
            <person name="Lui A."/>
            <person name="MacDonald P.J.P."/>
            <person name="Montmayeur A."/>
            <person name="Murphy C."/>
            <person name="Neiman D."/>
            <person name="Pearson M."/>
            <person name="Priest M."/>
            <person name="Roberts A."/>
            <person name="Saif S."/>
            <person name="Shea T."/>
            <person name="Shenoy N."/>
            <person name="Sisk P."/>
            <person name="Stolte C."/>
            <person name="Sykes S."/>
            <person name="Wortman J."/>
            <person name="Nusbaum C."/>
            <person name="Birren B."/>
        </authorList>
    </citation>
    <scope>NUCLEOTIDE SEQUENCE [LARGE SCALE GENOMIC DNA]</scope>
    <source>
        <strain evidence="15 16">1_3_50AFAA</strain>
    </source>
</reference>
<evidence type="ECO:0000256" key="5">
    <source>
        <dbReference type="ARBA" id="ARBA00022692"/>
    </source>
</evidence>
<keyword evidence="7" id="KW-0418">Kinase</keyword>
<comment type="caution">
    <text evidence="15">The sequence shown here is derived from an EMBL/GenBank/DDBJ whole genome shotgun (WGS) entry which is preliminary data.</text>
</comment>
<dbReference type="AlphaFoldDB" id="A0A096BB84"/>
<dbReference type="HOGENOM" id="CLU_038337_0_0_9"/>
<keyword evidence="3" id="KW-0597">Phosphoprotein</keyword>